<protein>
    <submittedName>
        <fullName evidence="3 5">Uncharacterized protein</fullName>
    </submittedName>
</protein>
<dbReference type="Proteomes" id="UP000271162">
    <property type="component" value="Unassembled WGS sequence"/>
</dbReference>
<feature type="compositionally biased region" description="Low complexity" evidence="1">
    <location>
        <begin position="265"/>
        <end position="282"/>
    </location>
</feature>
<feature type="region of interest" description="Disordered" evidence="1">
    <location>
        <begin position="243"/>
        <end position="369"/>
    </location>
</feature>
<evidence type="ECO:0000313" key="5">
    <source>
        <dbReference type="WBParaSite" id="NBR_0001623901-mRNA-1"/>
    </source>
</evidence>
<organism evidence="5">
    <name type="scientific">Nippostrongylus brasiliensis</name>
    <name type="common">Rat hookworm</name>
    <dbReference type="NCBI Taxonomy" id="27835"/>
    <lineage>
        <taxon>Eukaryota</taxon>
        <taxon>Metazoa</taxon>
        <taxon>Ecdysozoa</taxon>
        <taxon>Nematoda</taxon>
        <taxon>Chromadorea</taxon>
        <taxon>Rhabditida</taxon>
        <taxon>Rhabditina</taxon>
        <taxon>Rhabditomorpha</taxon>
        <taxon>Strongyloidea</taxon>
        <taxon>Heligmosomidae</taxon>
        <taxon>Nippostrongylus</taxon>
    </lineage>
</organism>
<feature type="compositionally biased region" description="Basic and acidic residues" evidence="1">
    <location>
        <begin position="326"/>
        <end position="340"/>
    </location>
</feature>
<evidence type="ECO:0000256" key="1">
    <source>
        <dbReference type="SAM" id="MobiDB-lite"/>
    </source>
</evidence>
<sequence length="369" mass="39751">MGPGLGATIVDQIGAKASLDLDATINKGTSKSSSSKPTTIRLPESECQVGMIRKHCFRVCPATCSHAATCRAVQCSRKGRCMCRGGLVQATISYPILGCVPKILCPVFPEGNPGRRTRQAKRRQEADGNMEDVAVGVVVVTALKTHFFAYILLQAITVVSEIIWFIYIALSDTYTVIHLMILIILIIVQTVALLSATLLRKVHVNLSDKYTPKRRRRSADHGSLLKYKDGRKKIRQLAQHLRASAHRSISNPELADTGGGSTETSQISQKGSSSVKSKSAESILTGNRDRHKAMGGLLDPVPLRPVSNSAPNTARETSPIGGGTRRTVERKESTTTRTRDGSSTTATKSKMSVLEVTTSTSGKPDSAGR</sequence>
<evidence type="ECO:0000256" key="2">
    <source>
        <dbReference type="SAM" id="Phobius"/>
    </source>
</evidence>
<name>A0A0N4YHB3_NIPBR</name>
<reference evidence="5" key="1">
    <citation type="submission" date="2017-02" db="UniProtKB">
        <authorList>
            <consortium name="WormBaseParasite"/>
        </authorList>
    </citation>
    <scope>IDENTIFICATION</scope>
</reference>
<reference evidence="3 4" key="2">
    <citation type="submission" date="2018-11" db="EMBL/GenBank/DDBJ databases">
        <authorList>
            <consortium name="Pathogen Informatics"/>
        </authorList>
    </citation>
    <scope>NUCLEOTIDE SEQUENCE [LARGE SCALE GENOMIC DNA]</scope>
</reference>
<keyword evidence="4" id="KW-1185">Reference proteome</keyword>
<gene>
    <name evidence="3" type="ORF">NBR_LOCUS16240</name>
</gene>
<feature type="transmembrane region" description="Helical" evidence="2">
    <location>
        <begin position="176"/>
        <end position="199"/>
    </location>
</feature>
<accession>A0A0N4YHB3</accession>
<feature type="transmembrane region" description="Helical" evidence="2">
    <location>
        <begin position="147"/>
        <end position="170"/>
    </location>
</feature>
<evidence type="ECO:0000313" key="3">
    <source>
        <dbReference type="EMBL" id="VDL79835.1"/>
    </source>
</evidence>
<evidence type="ECO:0000313" key="4">
    <source>
        <dbReference type="Proteomes" id="UP000271162"/>
    </source>
</evidence>
<keyword evidence="2" id="KW-1133">Transmembrane helix</keyword>
<dbReference type="STRING" id="27835.A0A0N4YHB3"/>
<proteinExistence type="predicted"/>
<feature type="compositionally biased region" description="Polar residues" evidence="1">
    <location>
        <begin position="306"/>
        <end position="316"/>
    </location>
</feature>
<dbReference type="EMBL" id="UYSL01022105">
    <property type="protein sequence ID" value="VDL79835.1"/>
    <property type="molecule type" value="Genomic_DNA"/>
</dbReference>
<keyword evidence="2" id="KW-0812">Transmembrane</keyword>
<dbReference type="WBParaSite" id="NBR_0001623901-mRNA-1">
    <property type="protein sequence ID" value="NBR_0001623901-mRNA-1"/>
    <property type="gene ID" value="NBR_0001623901"/>
</dbReference>
<dbReference type="AlphaFoldDB" id="A0A0N4YHB3"/>
<keyword evidence="2" id="KW-0472">Membrane</keyword>